<proteinExistence type="predicted"/>
<dbReference type="AlphaFoldDB" id="A0A7J9AKS5"/>
<feature type="non-terminal residue" evidence="1">
    <location>
        <position position="213"/>
    </location>
</feature>
<accession>A0A7J9AKS5</accession>
<protein>
    <submittedName>
        <fullName evidence="1">Uncharacterized protein</fullName>
    </submittedName>
</protein>
<sequence length="213" mass="24747">MWDNNYVFLPTCEAIVASELACDPDYMSCFRTHGKPYLYREEARIWQSYMRRPRWAPIHPRTSEAGLSLAPTQETTSMTVPPTGQYVPSNSGFVFKPPSMVYYTSMPSTFSTKMMLTMTYRSSIFRASTKSPFIMPSVDNHPNHQFLDRMVHNGNREALHCNQLKAKKMRGKDHNLNRRLNQERIRCATVDHPDVAQILTDIWTDLLYHCSHH</sequence>
<comment type="caution">
    <text evidence="1">The sequence shown here is derived from an EMBL/GenBank/DDBJ whole genome shotgun (WGS) entry which is preliminary data.</text>
</comment>
<gene>
    <name evidence="1" type="ORF">Golax_021374</name>
</gene>
<name>A0A7J9AKS5_9ROSI</name>
<dbReference type="EMBL" id="JABEZV010000011">
    <property type="protein sequence ID" value="MBA0724701.1"/>
    <property type="molecule type" value="Genomic_DNA"/>
</dbReference>
<evidence type="ECO:0000313" key="1">
    <source>
        <dbReference type="EMBL" id="MBA0724701.1"/>
    </source>
</evidence>
<keyword evidence="2" id="KW-1185">Reference proteome</keyword>
<organism evidence="1 2">
    <name type="scientific">Gossypium laxum</name>
    <dbReference type="NCBI Taxonomy" id="34288"/>
    <lineage>
        <taxon>Eukaryota</taxon>
        <taxon>Viridiplantae</taxon>
        <taxon>Streptophyta</taxon>
        <taxon>Embryophyta</taxon>
        <taxon>Tracheophyta</taxon>
        <taxon>Spermatophyta</taxon>
        <taxon>Magnoliopsida</taxon>
        <taxon>eudicotyledons</taxon>
        <taxon>Gunneridae</taxon>
        <taxon>Pentapetalae</taxon>
        <taxon>rosids</taxon>
        <taxon>malvids</taxon>
        <taxon>Malvales</taxon>
        <taxon>Malvaceae</taxon>
        <taxon>Malvoideae</taxon>
        <taxon>Gossypium</taxon>
    </lineage>
</organism>
<dbReference type="Proteomes" id="UP000593574">
    <property type="component" value="Unassembled WGS sequence"/>
</dbReference>
<reference evidence="1 2" key="1">
    <citation type="journal article" date="2019" name="Genome Biol. Evol.">
        <title>Insights into the evolution of the New World diploid cottons (Gossypium, subgenus Houzingenia) based on genome sequencing.</title>
        <authorList>
            <person name="Grover C.E."/>
            <person name="Arick M.A. 2nd"/>
            <person name="Thrash A."/>
            <person name="Conover J.L."/>
            <person name="Sanders W.S."/>
            <person name="Peterson D.G."/>
            <person name="Frelichowski J.E."/>
            <person name="Scheffler J.A."/>
            <person name="Scheffler B.E."/>
            <person name="Wendel J.F."/>
        </authorList>
    </citation>
    <scope>NUCLEOTIDE SEQUENCE [LARGE SCALE GENOMIC DNA]</scope>
    <source>
        <strain evidence="1">4</strain>
        <tissue evidence="1">Leaf</tissue>
    </source>
</reference>
<evidence type="ECO:0000313" key="2">
    <source>
        <dbReference type="Proteomes" id="UP000593574"/>
    </source>
</evidence>